<dbReference type="OrthoDB" id="2020634at2759"/>
<dbReference type="GO" id="GO:0006869">
    <property type="term" value="P:lipid transport"/>
    <property type="evidence" value="ECO:0007669"/>
    <property type="project" value="UniProtKB-KW"/>
</dbReference>
<dbReference type="PANTHER" id="PTHR13038">
    <property type="entry name" value="APG9 AUTOPHAGY 9"/>
    <property type="match status" value="1"/>
</dbReference>
<dbReference type="GO" id="GO:0005789">
    <property type="term" value="C:endoplasmic reticulum membrane"/>
    <property type="evidence" value="ECO:0007669"/>
    <property type="project" value="UniProtKB-SubCell"/>
</dbReference>
<evidence type="ECO:0000256" key="15">
    <source>
        <dbReference type="ARBA" id="ARBA00024479"/>
    </source>
</evidence>
<dbReference type="PANTHER" id="PTHR13038:SF10">
    <property type="entry name" value="AUTOPHAGY-RELATED PROTEIN 9"/>
    <property type="match status" value="1"/>
</dbReference>
<comment type="catalytic activity">
    <reaction evidence="17">
        <text>a 1,2-diacyl-sn-glycero-3-phospho-(1D-myo-inositol-3-phosphate)(in) = a 1,2-diacyl-sn-glycero-3-phospho-(1D-myo-inositol-3-phosphate)(out)</text>
        <dbReference type="Rhea" id="RHEA:67920"/>
        <dbReference type="ChEBI" id="CHEBI:58088"/>
    </reaction>
</comment>
<evidence type="ECO:0000256" key="6">
    <source>
        <dbReference type="ARBA" id="ARBA00018074"/>
    </source>
</evidence>
<dbReference type="GO" id="GO:0034045">
    <property type="term" value="C:phagophore assembly site membrane"/>
    <property type="evidence" value="ECO:0007669"/>
    <property type="project" value="UniProtKB-SubCell"/>
</dbReference>
<evidence type="ECO:0000256" key="16">
    <source>
        <dbReference type="ARBA" id="ARBA00024615"/>
    </source>
</evidence>
<dbReference type="GO" id="GO:0030659">
    <property type="term" value="C:cytoplasmic vesicle membrane"/>
    <property type="evidence" value="ECO:0007669"/>
    <property type="project" value="UniProtKB-SubCell"/>
</dbReference>
<feature type="transmembrane region" description="Helical" evidence="19">
    <location>
        <begin position="550"/>
        <end position="568"/>
    </location>
</feature>
<feature type="compositionally biased region" description="Polar residues" evidence="20">
    <location>
        <begin position="113"/>
        <end position="124"/>
    </location>
</feature>
<feature type="transmembrane region" description="Helical" evidence="19">
    <location>
        <begin position="616"/>
        <end position="634"/>
    </location>
</feature>
<proteinExistence type="inferred from homology"/>
<comment type="subcellular location">
    <subcellularLocation>
        <location evidence="1">Cytoplasmic vesicle membrane</location>
        <topology evidence="1">Multi-pass membrane protein</topology>
    </subcellularLocation>
    <subcellularLocation>
        <location evidence="2">Endoplasmic reticulum membrane</location>
        <topology evidence="2">Multi-pass membrane protein</topology>
    </subcellularLocation>
    <subcellularLocation>
        <location evidence="4">Golgi apparatus membrane</location>
        <topology evidence="4">Multi-pass membrane protein</topology>
    </subcellularLocation>
    <subcellularLocation>
        <location evidence="3 19">Preautophagosomal structure membrane</location>
        <topology evidence="3 19">Multi-pass membrane protein</topology>
    </subcellularLocation>
</comment>
<keyword evidence="10 19" id="KW-0072">Autophagy</keyword>
<evidence type="ECO:0000256" key="19">
    <source>
        <dbReference type="RuleBase" id="RU364027"/>
    </source>
</evidence>
<dbReference type="GO" id="GO:0034497">
    <property type="term" value="P:protein localization to phagophore assembly site"/>
    <property type="evidence" value="ECO:0007669"/>
    <property type="project" value="TreeGrafter"/>
</dbReference>
<comment type="function">
    <text evidence="19">Phospholipid scramblase involved in autophagy. Cycles between the preautophagosomal structure/phagophore assembly site (PAS) and the cytoplasmic vesicle pool and supplies membrane for the growing autophagosome. Lipid scramblase activity plays a key role in preautophagosomal structure/phagophore assembly by distributing the phospholipids that arrive through ATG2 from the cytoplasmic to the luminal leaflet of the bilayer, thereby driving autophagosomal membrane expansion.</text>
</comment>
<comment type="similarity">
    <text evidence="5 19">Belongs to the ATG9 family.</text>
</comment>
<evidence type="ECO:0000256" key="9">
    <source>
        <dbReference type="ARBA" id="ARBA00022989"/>
    </source>
</evidence>
<evidence type="ECO:0000313" key="21">
    <source>
        <dbReference type="EMBL" id="KAF2772566.1"/>
    </source>
</evidence>
<gene>
    <name evidence="21" type="ORF">EJ03DRAFT_306940</name>
</gene>
<keyword evidence="8 19" id="KW-0812">Transmembrane</keyword>
<feature type="region of interest" description="Disordered" evidence="20">
    <location>
        <begin position="34"/>
        <end position="165"/>
    </location>
</feature>
<dbReference type="GO" id="GO:0061709">
    <property type="term" value="P:reticulophagy"/>
    <property type="evidence" value="ECO:0007669"/>
    <property type="project" value="TreeGrafter"/>
</dbReference>
<evidence type="ECO:0000256" key="13">
    <source>
        <dbReference type="ARBA" id="ARBA00023136"/>
    </source>
</evidence>
<evidence type="ECO:0000256" key="4">
    <source>
        <dbReference type="ARBA" id="ARBA00004653"/>
    </source>
</evidence>
<dbReference type="AlphaFoldDB" id="A0A6G1LI81"/>
<feature type="compositionally biased region" description="Acidic residues" evidence="20">
    <location>
        <begin position="49"/>
        <end position="68"/>
    </location>
</feature>
<evidence type="ECO:0000256" key="10">
    <source>
        <dbReference type="ARBA" id="ARBA00023006"/>
    </source>
</evidence>
<feature type="transmembrane region" description="Helical" evidence="19">
    <location>
        <begin position="429"/>
        <end position="451"/>
    </location>
</feature>
<dbReference type="GO" id="GO:0000422">
    <property type="term" value="P:autophagy of mitochondrion"/>
    <property type="evidence" value="ECO:0007669"/>
    <property type="project" value="TreeGrafter"/>
</dbReference>
<evidence type="ECO:0000256" key="1">
    <source>
        <dbReference type="ARBA" id="ARBA00004439"/>
    </source>
</evidence>
<keyword evidence="14" id="KW-0968">Cytoplasmic vesicle</keyword>
<dbReference type="Proteomes" id="UP000799436">
    <property type="component" value="Unassembled WGS sequence"/>
</dbReference>
<protein>
    <recommendedName>
        <fullName evidence="6 19">Autophagy-related protein 9</fullName>
    </recommendedName>
</protein>
<evidence type="ECO:0000256" key="18">
    <source>
        <dbReference type="ARBA" id="ARBA00024631"/>
    </source>
</evidence>
<keyword evidence="12 19" id="KW-0445">Lipid transport</keyword>
<evidence type="ECO:0000256" key="14">
    <source>
        <dbReference type="ARBA" id="ARBA00023329"/>
    </source>
</evidence>
<dbReference type="GO" id="GO:0034727">
    <property type="term" value="P:piecemeal microautophagy of the nucleus"/>
    <property type="evidence" value="ECO:0007669"/>
    <property type="project" value="TreeGrafter"/>
</dbReference>
<comment type="catalytic activity">
    <reaction evidence="15">
        <text>a 1,2-diacyl-sn-glycero-3-phospho-L-serine(in) = a 1,2-diacyl-sn-glycero-3-phospho-L-serine(out)</text>
        <dbReference type="Rhea" id="RHEA:38663"/>
        <dbReference type="ChEBI" id="CHEBI:57262"/>
    </reaction>
</comment>
<organism evidence="21 22">
    <name type="scientific">Teratosphaeria nubilosa</name>
    <dbReference type="NCBI Taxonomy" id="161662"/>
    <lineage>
        <taxon>Eukaryota</taxon>
        <taxon>Fungi</taxon>
        <taxon>Dikarya</taxon>
        <taxon>Ascomycota</taxon>
        <taxon>Pezizomycotina</taxon>
        <taxon>Dothideomycetes</taxon>
        <taxon>Dothideomycetidae</taxon>
        <taxon>Mycosphaerellales</taxon>
        <taxon>Teratosphaeriaceae</taxon>
        <taxon>Teratosphaeria</taxon>
    </lineage>
</organism>
<evidence type="ECO:0000256" key="3">
    <source>
        <dbReference type="ARBA" id="ARBA00004511"/>
    </source>
</evidence>
<dbReference type="EMBL" id="ML995814">
    <property type="protein sequence ID" value="KAF2772566.1"/>
    <property type="molecule type" value="Genomic_DNA"/>
</dbReference>
<evidence type="ECO:0000256" key="5">
    <source>
        <dbReference type="ARBA" id="ARBA00006185"/>
    </source>
</evidence>
<evidence type="ECO:0000256" key="20">
    <source>
        <dbReference type="SAM" id="MobiDB-lite"/>
    </source>
</evidence>
<comment type="caution">
    <text evidence="19">Lacks conserved residue(s) required for the propagation of feature annotation.</text>
</comment>
<dbReference type="Pfam" id="PF04109">
    <property type="entry name" value="ATG9"/>
    <property type="match status" value="1"/>
</dbReference>
<comment type="catalytic activity">
    <reaction evidence="16">
        <text>a 1,2-diacyl-sn-glycero-3-phosphoethanolamine(in) = a 1,2-diacyl-sn-glycero-3-phosphoethanolamine(out)</text>
        <dbReference type="Rhea" id="RHEA:38895"/>
        <dbReference type="ChEBI" id="CHEBI:64612"/>
    </reaction>
</comment>
<evidence type="ECO:0000256" key="2">
    <source>
        <dbReference type="ARBA" id="ARBA00004477"/>
    </source>
</evidence>
<dbReference type="GO" id="GO:0005776">
    <property type="term" value="C:autophagosome"/>
    <property type="evidence" value="ECO:0007669"/>
    <property type="project" value="TreeGrafter"/>
</dbReference>
<sequence>MMSSRVLSRILPVADGDTSISVFESARRDHGRFIDLEAQRRPAAGEPFHDEDEDPEAFLYEAENEQDPLESATLSPETPAADRWLGKGNKRRADEDEDVPESLLLEPRGKSAPQRTGPQRSASNPKARREQQWQVAQQHQALHDTQVLPVRGTGPSRPQTGVNAGAAVTQCDPKANAMWEYTNASNLDAFLLEVYDYYVAHGVWSILVRNALSLLTEIFVVSFAMFLTTCIDYKLVPGSNKISQVLIPKCMSKAVWWKNFALFFLIIWWCWKLGTYISDIRRLFRLQNFFHHVLEINDQDIQTAAWPQVVDGLVKLRNANIATAKTGPSVRNYTKYSKPQQRMDAEAIANRLMRQDNYYVALYNKDILDFTLPLPFVGTRQFYSKSLEWCIDFCLTNFIFDEQGSIRPFCLDVRNRRALVQALQNRLRLAALTSIVVAPINIVRFCIIFFFRYYTEFTRNPSKASARAFTPHAEWKIRQFNELDHLFQRRLRQAMPFANDYLKQFPKDKTDQLCRFVAFVSGAIAAVLTLATLFDPELFLGFEVTPGRTAVFWLTIMVGIFGVAHGMLPEETEIHDPVRYLNDVLIFTGYKPKHWKGRLHSSEVRAEFSAMYQMKIVIFVEELLSLVVAPWILLRNAGTRCERVIDFFREHTVHVDGIGNQCNFAVFGFKKDPNAEDPSAVLQENEGLRDEYYGLKDDKMMASVQNFAQYYSHYSHVNRRQGSRRAQGWQPPPAWPPLFSPAIAEEEQVMKSGVDSKAPVVKGLSMLDARQASRPRSPRHVPRSAREARLQAARSDATASKLAVTPLATPGDEAGSRIMTDEELDALHAGSEAEADDDGDKVDNPGVLGLLYQFSKAQTESRGTGVGI</sequence>
<keyword evidence="9 19" id="KW-1133">Transmembrane helix</keyword>
<keyword evidence="13 19" id="KW-0472">Membrane</keyword>
<name>A0A6G1LI81_9PEZI</name>
<evidence type="ECO:0000313" key="22">
    <source>
        <dbReference type="Proteomes" id="UP000799436"/>
    </source>
</evidence>
<feature type="transmembrane region" description="Helical" evidence="19">
    <location>
        <begin position="516"/>
        <end position="538"/>
    </location>
</feature>
<keyword evidence="11" id="KW-0333">Golgi apparatus</keyword>
<reference evidence="21" key="1">
    <citation type="journal article" date="2020" name="Stud. Mycol.">
        <title>101 Dothideomycetes genomes: a test case for predicting lifestyles and emergence of pathogens.</title>
        <authorList>
            <person name="Haridas S."/>
            <person name="Albert R."/>
            <person name="Binder M."/>
            <person name="Bloem J."/>
            <person name="Labutti K."/>
            <person name="Salamov A."/>
            <person name="Andreopoulos B."/>
            <person name="Baker S."/>
            <person name="Barry K."/>
            <person name="Bills G."/>
            <person name="Bluhm B."/>
            <person name="Cannon C."/>
            <person name="Castanera R."/>
            <person name="Culley D."/>
            <person name="Daum C."/>
            <person name="Ezra D."/>
            <person name="Gonzalez J."/>
            <person name="Henrissat B."/>
            <person name="Kuo A."/>
            <person name="Liang C."/>
            <person name="Lipzen A."/>
            <person name="Lutzoni F."/>
            <person name="Magnuson J."/>
            <person name="Mondo S."/>
            <person name="Nolan M."/>
            <person name="Ohm R."/>
            <person name="Pangilinan J."/>
            <person name="Park H.-J."/>
            <person name="Ramirez L."/>
            <person name="Alfaro M."/>
            <person name="Sun H."/>
            <person name="Tritt A."/>
            <person name="Yoshinaga Y."/>
            <person name="Zwiers L.-H."/>
            <person name="Turgeon B."/>
            <person name="Goodwin S."/>
            <person name="Spatafora J."/>
            <person name="Crous P."/>
            <person name="Grigoriev I."/>
        </authorList>
    </citation>
    <scope>NUCLEOTIDE SEQUENCE</scope>
    <source>
        <strain evidence="21">CBS 116005</strain>
    </source>
</reference>
<evidence type="ECO:0000256" key="12">
    <source>
        <dbReference type="ARBA" id="ARBA00023055"/>
    </source>
</evidence>
<keyword evidence="22" id="KW-1185">Reference proteome</keyword>
<comment type="catalytic activity">
    <reaction evidence="18">
        <text>a 1,2-diacyl-sn-glycero-3-phosphocholine(in) = a 1,2-diacyl-sn-glycero-3-phosphocholine(out)</text>
        <dbReference type="Rhea" id="RHEA:38571"/>
        <dbReference type="ChEBI" id="CHEBI:57643"/>
    </reaction>
</comment>
<evidence type="ECO:0000256" key="7">
    <source>
        <dbReference type="ARBA" id="ARBA00022448"/>
    </source>
</evidence>
<dbReference type="InterPro" id="IPR007241">
    <property type="entry name" value="Autophagy-rel_prot_9"/>
</dbReference>
<dbReference type="GO" id="GO:0000139">
    <property type="term" value="C:Golgi membrane"/>
    <property type="evidence" value="ECO:0007669"/>
    <property type="project" value="UniProtKB-SubCell"/>
</dbReference>
<evidence type="ECO:0000256" key="11">
    <source>
        <dbReference type="ARBA" id="ARBA00023034"/>
    </source>
</evidence>
<evidence type="ECO:0000256" key="17">
    <source>
        <dbReference type="ARBA" id="ARBA00024621"/>
    </source>
</evidence>
<keyword evidence="7 19" id="KW-0813">Transport</keyword>
<accession>A0A6G1LI81</accession>
<evidence type="ECO:0000256" key="8">
    <source>
        <dbReference type="ARBA" id="ARBA00022692"/>
    </source>
</evidence>